<reference evidence="1" key="1">
    <citation type="submission" date="2021-06" db="EMBL/GenBank/DDBJ databases">
        <authorList>
            <person name="Hodson N. C."/>
            <person name="Mongue J. A."/>
            <person name="Jaron S. K."/>
        </authorList>
    </citation>
    <scope>NUCLEOTIDE SEQUENCE</scope>
</reference>
<name>A0A8J2NUE2_9HEXA</name>
<comment type="caution">
    <text evidence="1">The sequence shown here is derived from an EMBL/GenBank/DDBJ whole genome shotgun (WGS) entry which is preliminary data.</text>
</comment>
<organism evidence="1 2">
    <name type="scientific">Allacma fusca</name>
    <dbReference type="NCBI Taxonomy" id="39272"/>
    <lineage>
        <taxon>Eukaryota</taxon>
        <taxon>Metazoa</taxon>
        <taxon>Ecdysozoa</taxon>
        <taxon>Arthropoda</taxon>
        <taxon>Hexapoda</taxon>
        <taxon>Collembola</taxon>
        <taxon>Symphypleona</taxon>
        <taxon>Sminthuridae</taxon>
        <taxon>Allacma</taxon>
    </lineage>
</organism>
<dbReference type="EMBL" id="CAJVCH010137505">
    <property type="protein sequence ID" value="CAG7726588.1"/>
    <property type="molecule type" value="Genomic_DNA"/>
</dbReference>
<accession>A0A8J2NUE2</accession>
<sequence length="67" mass="7766">MDFSRSKGDSSVPPIRLGFVTEQYCVRNFREEMGKRRREEEFMKLDKDLQGSLKDGIVGLEQIPVTD</sequence>
<gene>
    <name evidence="1" type="ORF">AFUS01_LOCUS15496</name>
</gene>
<dbReference type="Proteomes" id="UP000708208">
    <property type="component" value="Unassembled WGS sequence"/>
</dbReference>
<keyword evidence="2" id="KW-1185">Reference proteome</keyword>
<protein>
    <submittedName>
        <fullName evidence="1">Uncharacterized protein</fullName>
    </submittedName>
</protein>
<evidence type="ECO:0000313" key="1">
    <source>
        <dbReference type="EMBL" id="CAG7726588.1"/>
    </source>
</evidence>
<proteinExistence type="predicted"/>
<evidence type="ECO:0000313" key="2">
    <source>
        <dbReference type="Proteomes" id="UP000708208"/>
    </source>
</evidence>
<dbReference type="AlphaFoldDB" id="A0A8J2NUE2"/>